<feature type="region of interest" description="Disordered" evidence="1">
    <location>
        <begin position="442"/>
        <end position="505"/>
    </location>
</feature>
<keyword evidence="5" id="KW-1185">Reference proteome</keyword>
<feature type="transmembrane region" description="Helical" evidence="2">
    <location>
        <begin position="152"/>
        <end position="173"/>
    </location>
</feature>
<dbReference type="PANTHER" id="PTHR12741">
    <property type="entry name" value="LYST-INTERACTING PROTEIN LIP5 DOPAMINE RESPONSIVE PROTEIN DRG-1"/>
    <property type="match status" value="1"/>
</dbReference>
<feature type="domain" description="Glycosyl transferase 48" evidence="3">
    <location>
        <begin position="12"/>
        <end position="207"/>
    </location>
</feature>
<keyword evidence="2" id="KW-0472">Membrane</keyword>
<evidence type="ECO:0000313" key="5">
    <source>
        <dbReference type="Proteomes" id="UP000649617"/>
    </source>
</evidence>
<feature type="transmembrane region" description="Helical" evidence="2">
    <location>
        <begin position="122"/>
        <end position="146"/>
    </location>
</feature>
<evidence type="ECO:0000256" key="2">
    <source>
        <dbReference type="SAM" id="Phobius"/>
    </source>
</evidence>
<dbReference type="EMBL" id="CAJNIZ010019624">
    <property type="protein sequence ID" value="CAE7428745.1"/>
    <property type="molecule type" value="Genomic_DNA"/>
</dbReference>
<dbReference type="GO" id="GO:0005886">
    <property type="term" value="C:plasma membrane"/>
    <property type="evidence" value="ECO:0007669"/>
    <property type="project" value="TreeGrafter"/>
</dbReference>
<reference evidence="4" key="1">
    <citation type="submission" date="2021-02" db="EMBL/GenBank/DDBJ databases">
        <authorList>
            <person name="Dougan E. K."/>
            <person name="Rhodes N."/>
            <person name="Thang M."/>
            <person name="Chan C."/>
        </authorList>
    </citation>
    <scope>NUCLEOTIDE SEQUENCE</scope>
</reference>
<dbReference type="InterPro" id="IPR003440">
    <property type="entry name" value="Glyco_trans_48_dom"/>
</dbReference>
<keyword evidence="2" id="KW-1133">Transmembrane helix</keyword>
<keyword evidence="2" id="KW-0812">Transmembrane</keyword>
<dbReference type="GO" id="GO:0006075">
    <property type="term" value="P:(1-&gt;3)-beta-D-glucan biosynthetic process"/>
    <property type="evidence" value="ECO:0007669"/>
    <property type="project" value="InterPro"/>
</dbReference>
<comment type="caution">
    <text evidence="4">The sequence shown here is derived from an EMBL/GenBank/DDBJ whole genome shotgun (WGS) entry which is preliminary data.</text>
</comment>
<dbReference type="GO" id="GO:0000148">
    <property type="term" value="C:1,3-beta-D-glucan synthase complex"/>
    <property type="evidence" value="ECO:0007669"/>
    <property type="project" value="InterPro"/>
</dbReference>
<dbReference type="AlphaFoldDB" id="A0A812R946"/>
<evidence type="ECO:0000259" key="3">
    <source>
        <dbReference type="Pfam" id="PF02364"/>
    </source>
</evidence>
<proteinExistence type="predicted"/>
<organism evidence="4 5">
    <name type="scientific">Symbiodinium pilosum</name>
    <name type="common">Dinoflagellate</name>
    <dbReference type="NCBI Taxonomy" id="2952"/>
    <lineage>
        <taxon>Eukaryota</taxon>
        <taxon>Sar</taxon>
        <taxon>Alveolata</taxon>
        <taxon>Dinophyceae</taxon>
        <taxon>Suessiales</taxon>
        <taxon>Symbiodiniaceae</taxon>
        <taxon>Symbiodinium</taxon>
    </lineage>
</organism>
<gene>
    <name evidence="4" type="primary">FKS3</name>
    <name evidence="4" type="ORF">SPIL2461_LOCUS10497</name>
</gene>
<evidence type="ECO:0000313" key="4">
    <source>
        <dbReference type="EMBL" id="CAE7428745.1"/>
    </source>
</evidence>
<dbReference type="GO" id="GO:0003843">
    <property type="term" value="F:1,3-beta-D-glucan synthase activity"/>
    <property type="evidence" value="ECO:0007669"/>
    <property type="project" value="InterPro"/>
</dbReference>
<sequence length="505" mass="55898">MSADDKTETGAKIVARMLITQYSWLLMLFIIAQTAPLAMQVWLESSSVAAFLRVLKQMVTLAPLHFVFQAKIIGAYLTNEITLGGAKYLPTGRGLPTERRAFLRRVDGDKKKGGGGGLYNDYAVLALYDGAQLLIASVMVLLAGGLAVEQSLLWWLIALGLTICSWLLAPFIFNPYQFAYTHFLSDLKDWRDFFFQDRGKHWMFWYAENPKKADTRLGIGTGLRTSSMEVLKRALFLGCWYTILNQKVHMMTVIFEGTFRSAFSIALVVMPPIGIGLVICIVAQVMRTAGFFDGQDLHLGWTVLLVVIADSVETLFYLWKLLSLSWWKSFTVGLLLKFSLLSLCLEAVECAFRLKGKGPGQAIQRTAKTWLYGHRMAQDLAVSSLIFGVLSIGTFFDCIKSKLCGCKGCGLHNILVYRDPGGVHKRQVVRRNQNAGEYTQAGGDEEQAAAAPPQVTAPSYIPYEGYPSAESASGRGLEFQERGSFVPPPPPQETEVPPPPPPPSQ</sequence>
<feature type="transmembrane region" description="Helical" evidence="2">
    <location>
        <begin position="22"/>
        <end position="43"/>
    </location>
</feature>
<dbReference type="PANTHER" id="PTHR12741:SF48">
    <property type="entry name" value="1,3-BETA-GLUCAN SYNTHASE COMPONENT FKS1-RELATED"/>
    <property type="match status" value="1"/>
</dbReference>
<feature type="transmembrane region" description="Helical" evidence="2">
    <location>
        <begin position="297"/>
        <end position="319"/>
    </location>
</feature>
<name>A0A812R946_SYMPI</name>
<protein>
    <submittedName>
        <fullName evidence="4">FKS3 protein</fullName>
    </submittedName>
</protein>
<evidence type="ECO:0000256" key="1">
    <source>
        <dbReference type="SAM" id="MobiDB-lite"/>
    </source>
</evidence>
<dbReference type="Pfam" id="PF02364">
    <property type="entry name" value="Glucan_synthase"/>
    <property type="match status" value="1"/>
</dbReference>
<dbReference type="Proteomes" id="UP000649617">
    <property type="component" value="Unassembled WGS sequence"/>
</dbReference>
<dbReference type="OrthoDB" id="1880850at2759"/>
<feature type="compositionally biased region" description="Low complexity" evidence="1">
    <location>
        <begin position="448"/>
        <end position="458"/>
    </location>
</feature>
<feature type="transmembrane region" description="Helical" evidence="2">
    <location>
        <begin position="261"/>
        <end position="285"/>
    </location>
</feature>
<feature type="compositionally biased region" description="Pro residues" evidence="1">
    <location>
        <begin position="486"/>
        <end position="505"/>
    </location>
</feature>
<feature type="transmembrane region" description="Helical" evidence="2">
    <location>
        <begin position="380"/>
        <end position="396"/>
    </location>
</feature>
<accession>A0A812R946</accession>